<organism evidence="2">
    <name type="scientific">Ixodes ricinus</name>
    <name type="common">Common tick</name>
    <name type="synonym">Acarus ricinus</name>
    <dbReference type="NCBI Taxonomy" id="34613"/>
    <lineage>
        <taxon>Eukaryota</taxon>
        <taxon>Metazoa</taxon>
        <taxon>Ecdysozoa</taxon>
        <taxon>Arthropoda</taxon>
        <taxon>Chelicerata</taxon>
        <taxon>Arachnida</taxon>
        <taxon>Acari</taxon>
        <taxon>Parasitiformes</taxon>
        <taxon>Ixodida</taxon>
        <taxon>Ixodoidea</taxon>
        <taxon>Ixodidae</taxon>
        <taxon>Ixodinae</taxon>
        <taxon>Ixodes</taxon>
    </lineage>
</organism>
<evidence type="ECO:0000256" key="1">
    <source>
        <dbReference type="SAM" id="SignalP"/>
    </source>
</evidence>
<reference evidence="2" key="1">
    <citation type="submission" date="2019-12" db="EMBL/GenBank/DDBJ databases">
        <title>An insight into the sialome of adult female Ixodes ricinus ticks feeding for 6 days.</title>
        <authorList>
            <person name="Perner J."/>
            <person name="Ribeiro J.M.C."/>
        </authorList>
    </citation>
    <scope>NUCLEOTIDE SEQUENCE</scope>
    <source>
        <strain evidence="2">Semi-engorged</strain>
        <tissue evidence="2">Salivary glands</tissue>
    </source>
</reference>
<sequence length="76" mass="8727">MAARLFVLFNMFWCLRLDCNSCHCSIAAGTVQPCSRGSCLAVDFCRIWRLNLNGHCRVVPPSSLFGNLWLFRKCWN</sequence>
<accession>A0A6B0TUD7</accession>
<feature type="chain" id="PRO_5025443469" evidence="1">
    <location>
        <begin position="22"/>
        <end position="76"/>
    </location>
</feature>
<feature type="signal peptide" evidence="1">
    <location>
        <begin position="1"/>
        <end position="21"/>
    </location>
</feature>
<protein>
    <submittedName>
        <fullName evidence="2">Putative secreted protein</fullName>
    </submittedName>
</protein>
<keyword evidence="1" id="KW-0732">Signal</keyword>
<dbReference type="EMBL" id="GIFC01001536">
    <property type="protein sequence ID" value="MXU83619.1"/>
    <property type="molecule type" value="Transcribed_RNA"/>
</dbReference>
<name>A0A6B0TUD7_IXORI</name>
<dbReference type="AlphaFoldDB" id="A0A6B0TUD7"/>
<evidence type="ECO:0000313" key="2">
    <source>
        <dbReference type="EMBL" id="MXU83619.1"/>
    </source>
</evidence>
<proteinExistence type="predicted"/>